<accession>A0A8J3N5G1</accession>
<feature type="compositionally biased region" description="Polar residues" evidence="1">
    <location>
        <begin position="10"/>
        <end position="24"/>
    </location>
</feature>
<dbReference type="Proteomes" id="UP000597444">
    <property type="component" value="Unassembled WGS sequence"/>
</dbReference>
<proteinExistence type="predicted"/>
<evidence type="ECO:0000256" key="1">
    <source>
        <dbReference type="SAM" id="MobiDB-lite"/>
    </source>
</evidence>
<dbReference type="PANTHER" id="PTHR33164:SF57">
    <property type="entry name" value="MARR-FAMILY TRANSCRIPTIONAL REGULATOR"/>
    <property type="match status" value="1"/>
</dbReference>
<dbReference type="GO" id="GO:0006950">
    <property type="term" value="P:response to stress"/>
    <property type="evidence" value="ECO:0007669"/>
    <property type="project" value="TreeGrafter"/>
</dbReference>
<protein>
    <recommendedName>
        <fullName evidence="2">HTH marR-type domain-containing protein</fullName>
    </recommendedName>
</protein>
<evidence type="ECO:0000259" key="2">
    <source>
        <dbReference type="PROSITE" id="PS50995"/>
    </source>
</evidence>
<dbReference type="PANTHER" id="PTHR33164">
    <property type="entry name" value="TRANSCRIPTIONAL REGULATOR, MARR FAMILY"/>
    <property type="match status" value="1"/>
</dbReference>
<dbReference type="InterPro" id="IPR036390">
    <property type="entry name" value="WH_DNA-bd_sf"/>
</dbReference>
<sequence>MKQFDGMESAETQGEAMSSSESTQAGQALFHLGRMLSRHSMREQLSRSTGKTPDLSQVLVTEAVATTRAEQPDQEITVGVVAERLTIDPSTASRLVAETISAGYLTRTPSQTDSRRICLELTHAGEVLVEQAHRYQQSVFGQITHQWPEQERQEFARLLVKFVASLAETHFDE</sequence>
<organism evidence="3 4">
    <name type="scientific">Reticulibacter mediterranei</name>
    <dbReference type="NCBI Taxonomy" id="2778369"/>
    <lineage>
        <taxon>Bacteria</taxon>
        <taxon>Bacillati</taxon>
        <taxon>Chloroflexota</taxon>
        <taxon>Ktedonobacteria</taxon>
        <taxon>Ktedonobacterales</taxon>
        <taxon>Reticulibacteraceae</taxon>
        <taxon>Reticulibacter</taxon>
    </lineage>
</organism>
<dbReference type="InterPro" id="IPR000835">
    <property type="entry name" value="HTH_MarR-typ"/>
</dbReference>
<dbReference type="GO" id="GO:0003700">
    <property type="term" value="F:DNA-binding transcription factor activity"/>
    <property type="evidence" value="ECO:0007669"/>
    <property type="project" value="InterPro"/>
</dbReference>
<dbReference type="Pfam" id="PF12802">
    <property type="entry name" value="MarR_2"/>
    <property type="match status" value="1"/>
</dbReference>
<comment type="caution">
    <text evidence="3">The sequence shown here is derived from an EMBL/GenBank/DDBJ whole genome shotgun (WGS) entry which is preliminary data.</text>
</comment>
<dbReference type="InterPro" id="IPR039422">
    <property type="entry name" value="MarR/SlyA-like"/>
</dbReference>
<dbReference type="InterPro" id="IPR036388">
    <property type="entry name" value="WH-like_DNA-bd_sf"/>
</dbReference>
<keyword evidence="4" id="KW-1185">Reference proteome</keyword>
<dbReference type="PROSITE" id="PS50995">
    <property type="entry name" value="HTH_MARR_2"/>
    <property type="match status" value="1"/>
</dbReference>
<dbReference type="SMART" id="SM00347">
    <property type="entry name" value="HTH_MARR"/>
    <property type="match status" value="1"/>
</dbReference>
<evidence type="ECO:0000313" key="3">
    <source>
        <dbReference type="EMBL" id="GHO99247.1"/>
    </source>
</evidence>
<reference evidence="3" key="1">
    <citation type="submission" date="2020-10" db="EMBL/GenBank/DDBJ databases">
        <title>Taxonomic study of unclassified bacteria belonging to the class Ktedonobacteria.</title>
        <authorList>
            <person name="Yabe S."/>
            <person name="Wang C.M."/>
            <person name="Zheng Y."/>
            <person name="Sakai Y."/>
            <person name="Cavaletti L."/>
            <person name="Monciardini P."/>
            <person name="Donadio S."/>
        </authorList>
    </citation>
    <scope>NUCLEOTIDE SEQUENCE</scope>
    <source>
        <strain evidence="3">ID150040</strain>
    </source>
</reference>
<gene>
    <name evidence="3" type="ORF">KSF_092950</name>
</gene>
<dbReference type="AlphaFoldDB" id="A0A8J3N5G1"/>
<dbReference type="SUPFAM" id="SSF46785">
    <property type="entry name" value="Winged helix' DNA-binding domain"/>
    <property type="match status" value="1"/>
</dbReference>
<name>A0A8J3N5G1_9CHLR</name>
<dbReference type="Gene3D" id="1.10.10.10">
    <property type="entry name" value="Winged helix-like DNA-binding domain superfamily/Winged helix DNA-binding domain"/>
    <property type="match status" value="1"/>
</dbReference>
<dbReference type="EMBL" id="BNJK01000002">
    <property type="protein sequence ID" value="GHO99247.1"/>
    <property type="molecule type" value="Genomic_DNA"/>
</dbReference>
<evidence type="ECO:0000313" key="4">
    <source>
        <dbReference type="Proteomes" id="UP000597444"/>
    </source>
</evidence>
<feature type="region of interest" description="Disordered" evidence="1">
    <location>
        <begin position="1"/>
        <end position="24"/>
    </location>
</feature>
<feature type="domain" description="HTH marR-type" evidence="2">
    <location>
        <begin position="22"/>
        <end position="164"/>
    </location>
</feature>